<dbReference type="AlphaFoldDB" id="A0A0A9A8L2"/>
<organism evidence="1">
    <name type="scientific">Arundo donax</name>
    <name type="common">Giant reed</name>
    <name type="synonym">Donax arundinaceus</name>
    <dbReference type="NCBI Taxonomy" id="35708"/>
    <lineage>
        <taxon>Eukaryota</taxon>
        <taxon>Viridiplantae</taxon>
        <taxon>Streptophyta</taxon>
        <taxon>Embryophyta</taxon>
        <taxon>Tracheophyta</taxon>
        <taxon>Spermatophyta</taxon>
        <taxon>Magnoliopsida</taxon>
        <taxon>Liliopsida</taxon>
        <taxon>Poales</taxon>
        <taxon>Poaceae</taxon>
        <taxon>PACMAD clade</taxon>
        <taxon>Arundinoideae</taxon>
        <taxon>Arundineae</taxon>
        <taxon>Arundo</taxon>
    </lineage>
</organism>
<reference evidence="1" key="1">
    <citation type="submission" date="2014-09" db="EMBL/GenBank/DDBJ databases">
        <authorList>
            <person name="Magalhaes I.L.F."/>
            <person name="Oliveira U."/>
            <person name="Santos F.R."/>
            <person name="Vidigal T.H.D.A."/>
            <person name="Brescovit A.D."/>
            <person name="Santos A.J."/>
        </authorList>
    </citation>
    <scope>NUCLEOTIDE SEQUENCE</scope>
    <source>
        <tissue evidence="1">Shoot tissue taken approximately 20 cm above the soil surface</tissue>
    </source>
</reference>
<accession>A0A0A9A8L2</accession>
<protein>
    <submittedName>
        <fullName evidence="1">Uncharacterized protein</fullName>
    </submittedName>
</protein>
<dbReference type="EMBL" id="GBRH01252560">
    <property type="protein sequence ID" value="JAD45335.1"/>
    <property type="molecule type" value="Transcribed_RNA"/>
</dbReference>
<proteinExistence type="predicted"/>
<name>A0A0A9A8L2_ARUDO</name>
<sequence>MIAPRLAVMVPVLETPFERQWWGDHGCWIRWSACCSPIELTTEGYW</sequence>
<reference evidence="1" key="2">
    <citation type="journal article" date="2015" name="Data Brief">
        <title>Shoot transcriptome of the giant reed, Arundo donax.</title>
        <authorList>
            <person name="Barrero R.A."/>
            <person name="Guerrero F.D."/>
            <person name="Moolhuijzen P."/>
            <person name="Goolsby J.A."/>
            <person name="Tidwell J."/>
            <person name="Bellgard S.E."/>
            <person name="Bellgard M.I."/>
        </authorList>
    </citation>
    <scope>NUCLEOTIDE SEQUENCE</scope>
    <source>
        <tissue evidence="1">Shoot tissue taken approximately 20 cm above the soil surface</tissue>
    </source>
</reference>
<evidence type="ECO:0000313" key="1">
    <source>
        <dbReference type="EMBL" id="JAD45335.1"/>
    </source>
</evidence>